<dbReference type="Proteomes" id="UP000009046">
    <property type="component" value="Unassembled WGS sequence"/>
</dbReference>
<dbReference type="KEGG" id="phu:Phum_PHUM537340"/>
<accession>E0VZQ6</accession>
<evidence type="ECO:0000313" key="3">
    <source>
        <dbReference type="Proteomes" id="UP000009046"/>
    </source>
</evidence>
<dbReference type="Pfam" id="PF14868">
    <property type="entry name" value="DUF4487"/>
    <property type="match status" value="1"/>
</dbReference>
<dbReference type="EnsemblMetazoa" id="PHUM537340-RA">
    <property type="protein sequence ID" value="PHUM537340-PA"/>
    <property type="gene ID" value="PHUM537340"/>
</dbReference>
<dbReference type="InParanoid" id="E0VZQ6"/>
<dbReference type="STRING" id="121224.E0VZQ6"/>
<dbReference type="EMBL" id="DS235854">
    <property type="protein sequence ID" value="EEB18862.1"/>
    <property type="molecule type" value="Genomic_DNA"/>
</dbReference>
<gene>
    <name evidence="2" type="primary">8235417</name>
    <name evidence="1" type="ORF">Phum_PHUM537340</name>
</gene>
<dbReference type="EMBL" id="AAZO01006526">
    <property type="status" value="NOT_ANNOTATED_CDS"/>
    <property type="molecule type" value="Genomic_DNA"/>
</dbReference>
<reference evidence="1" key="2">
    <citation type="submission" date="2007-04" db="EMBL/GenBank/DDBJ databases">
        <title>The genome of the human body louse.</title>
        <authorList>
            <consortium name="The Human Body Louse Genome Consortium"/>
            <person name="Kirkness E."/>
            <person name="Walenz B."/>
            <person name="Hass B."/>
            <person name="Bruggner R."/>
            <person name="Strausberg R."/>
        </authorList>
    </citation>
    <scope>NUCLEOTIDE SEQUENCE</scope>
    <source>
        <strain evidence="1">USDA</strain>
    </source>
</reference>
<dbReference type="OrthoDB" id="6088000at2759"/>
<dbReference type="GeneID" id="8235417"/>
<reference evidence="2" key="3">
    <citation type="submission" date="2020-05" db="UniProtKB">
        <authorList>
            <consortium name="EnsemblMetazoa"/>
        </authorList>
    </citation>
    <scope>IDENTIFICATION</scope>
    <source>
        <strain evidence="2">USDA</strain>
    </source>
</reference>
<dbReference type="RefSeq" id="XP_002431600.1">
    <property type="nucleotide sequence ID" value="XM_002431555.1"/>
</dbReference>
<dbReference type="CTD" id="8235417"/>
<dbReference type="OMA" id="PCVQQTF"/>
<protein>
    <submittedName>
        <fullName evidence="1 2">Uncharacterized protein</fullName>
    </submittedName>
</protein>
<reference evidence="1" key="1">
    <citation type="submission" date="2007-04" db="EMBL/GenBank/DDBJ databases">
        <title>Annotation of Pediculus humanus corporis strain USDA.</title>
        <authorList>
            <person name="Kirkness E."/>
            <person name="Hannick L."/>
            <person name="Hass B."/>
            <person name="Bruggner R."/>
            <person name="Lawson D."/>
            <person name="Bidwell S."/>
            <person name="Joardar V."/>
            <person name="Caler E."/>
            <person name="Walenz B."/>
            <person name="Inman J."/>
            <person name="Schobel S."/>
            <person name="Galinsky K."/>
            <person name="Amedeo P."/>
            <person name="Strausberg R."/>
        </authorList>
    </citation>
    <scope>NUCLEOTIDE SEQUENCE</scope>
    <source>
        <strain evidence="1">USDA</strain>
    </source>
</reference>
<dbReference type="PANTHER" id="PTHR16071:SF2">
    <property type="entry name" value="FIGNL1-INTERACTING REGULATOR OF RECOMBINATION AND MITOSIS"/>
    <property type="match status" value="1"/>
</dbReference>
<dbReference type="VEuPathDB" id="VectorBase:PHUM537340"/>
<evidence type="ECO:0000313" key="1">
    <source>
        <dbReference type="EMBL" id="EEB18862.1"/>
    </source>
</evidence>
<dbReference type="HOGENOM" id="CLU_335441_0_0_1"/>
<organism>
    <name type="scientific">Pediculus humanus subsp. corporis</name>
    <name type="common">Body louse</name>
    <dbReference type="NCBI Taxonomy" id="121224"/>
    <lineage>
        <taxon>Eukaryota</taxon>
        <taxon>Metazoa</taxon>
        <taxon>Ecdysozoa</taxon>
        <taxon>Arthropoda</taxon>
        <taxon>Hexapoda</taxon>
        <taxon>Insecta</taxon>
        <taxon>Pterygota</taxon>
        <taxon>Neoptera</taxon>
        <taxon>Paraneoptera</taxon>
        <taxon>Psocodea</taxon>
        <taxon>Troctomorpha</taxon>
        <taxon>Phthiraptera</taxon>
        <taxon>Anoplura</taxon>
        <taxon>Pediculidae</taxon>
        <taxon>Pediculus</taxon>
    </lineage>
</organism>
<evidence type="ECO:0000313" key="2">
    <source>
        <dbReference type="EnsemblMetazoa" id="PHUM537340-PA"/>
    </source>
</evidence>
<dbReference type="PANTHER" id="PTHR16071">
    <property type="entry name" value="CHROMOSOME 1 OPEN READING FRAME 112"/>
    <property type="match status" value="1"/>
</dbReference>
<name>E0VZQ6_PEDHC</name>
<dbReference type="AlphaFoldDB" id="E0VZQ6"/>
<dbReference type="InterPro" id="IPR027902">
    <property type="entry name" value="DUF4487"/>
</dbReference>
<sequence>MKTQSTESYKTLFEVENVSDYKNVFPLVRKCIEFSSNETEVLRAIEISLNFGLKILPLSQLEEAVFQYCCPAAKKLLQNKFKTLESLSECLDTTINSNTIFYQLLNDCSFLLSCFNKFFIELNEYENVNALEIDSLLLNTVNMLLICYCHCNASEKIYGKNFNLVTEYLTSCFKNCCKLQESILNIIMSKLTFEFKNEVEEKSLIEIMVVLSKIGNNLRNLDVKMMAKVWKAFVWLAEKYCHQIKYELQIDNIINCLCENIVLSVDIFFNQNDVELGRNIKCNVSLTEADCNAENKNLMNQLTYGIDPLLTHILCNKILIKEFDEVSKDLTLFKSKLEAFPILWCLILKKLMHQEKEVRNLWLNKDHNILQWLFLYVSFDKYNVCRNKKLSNLAISSSEIQQKKYNALYEYIMTIMAAFIMTSTAEEYALIEKQLLLNVIQPNPLCALLAIDIWCILARFTCSELCYTQVVKLNKLLQLFQSNTHRVEKWNLIIIPLLSKNHKELVLESYKKTFSSKLYCISSLNKNIKFDLYLYDEIKSFLGKEIEKVNDNFDDFEFSHSEKDLHFFNEDGEKNEKLLKWVIKSWKFDCTVISCSHYYESYIKFLSSSTASVLCKISSQHLLMIFCKMREILLTPVTSNQLYFMWILKALSVITIPSDDFQQNIIETVSEIYASLLSSKNVIVKQKALESFYGFAHITCHPKIISLSVQCSPDLKLQLTNYFQKKLHCEIDNSYEDFIYKLLNSDFEHKCIKFNLSKTFIETEKNFSNAQSNSVVITRWKKDGESIIQNMSVLTDLEKNEIKTLCQSILNLL</sequence>
<proteinExistence type="predicted"/>
<dbReference type="eggNOG" id="ENOG502T8Z7">
    <property type="taxonomic scope" value="Eukaryota"/>
</dbReference>
<keyword evidence="3" id="KW-1185">Reference proteome</keyword>